<dbReference type="InterPro" id="IPR050638">
    <property type="entry name" value="AA-Vitamin_Transporters"/>
</dbReference>
<feature type="transmembrane region" description="Helical" evidence="7">
    <location>
        <begin position="122"/>
        <end position="140"/>
    </location>
</feature>
<comment type="caution">
    <text evidence="9">The sequence shown here is derived from an EMBL/GenBank/DDBJ whole genome shotgun (WGS) entry which is preliminary data.</text>
</comment>
<evidence type="ECO:0000256" key="2">
    <source>
        <dbReference type="ARBA" id="ARBA00007362"/>
    </source>
</evidence>
<feature type="transmembrane region" description="Helical" evidence="7">
    <location>
        <begin position="214"/>
        <end position="235"/>
    </location>
</feature>
<proteinExistence type="inferred from homology"/>
<keyword evidence="3" id="KW-1003">Cell membrane</keyword>
<dbReference type="InterPro" id="IPR037185">
    <property type="entry name" value="EmrE-like"/>
</dbReference>
<evidence type="ECO:0000313" key="9">
    <source>
        <dbReference type="EMBL" id="TDW26077.1"/>
    </source>
</evidence>
<keyword evidence="4 7" id="KW-0812">Transmembrane</keyword>
<feature type="transmembrane region" description="Helical" evidence="7">
    <location>
        <begin position="31"/>
        <end position="55"/>
    </location>
</feature>
<dbReference type="PANTHER" id="PTHR32322:SF18">
    <property type="entry name" value="S-ADENOSYLMETHIONINE_S-ADENOSYLHOMOCYSTEINE TRANSPORTER"/>
    <property type="match status" value="1"/>
</dbReference>
<dbReference type="Proteomes" id="UP000294743">
    <property type="component" value="Unassembled WGS sequence"/>
</dbReference>
<protein>
    <submittedName>
        <fullName evidence="9">Drug/metabolite transporter (DMT)-like permease</fullName>
    </submittedName>
</protein>
<evidence type="ECO:0000256" key="4">
    <source>
        <dbReference type="ARBA" id="ARBA00022692"/>
    </source>
</evidence>
<dbReference type="RefSeq" id="WP_134167680.1">
    <property type="nucleotide sequence ID" value="NZ_SODD01000002.1"/>
</dbReference>
<feature type="transmembrane region" description="Helical" evidence="7">
    <location>
        <begin position="146"/>
        <end position="166"/>
    </location>
</feature>
<evidence type="ECO:0000256" key="5">
    <source>
        <dbReference type="ARBA" id="ARBA00022989"/>
    </source>
</evidence>
<feature type="transmembrane region" description="Helical" evidence="7">
    <location>
        <begin position="67"/>
        <end position="83"/>
    </location>
</feature>
<evidence type="ECO:0000313" key="10">
    <source>
        <dbReference type="Proteomes" id="UP000294743"/>
    </source>
</evidence>
<feature type="transmembrane region" description="Helical" evidence="7">
    <location>
        <begin position="95"/>
        <end position="115"/>
    </location>
</feature>
<evidence type="ECO:0000256" key="1">
    <source>
        <dbReference type="ARBA" id="ARBA00004651"/>
    </source>
</evidence>
<dbReference type="OrthoDB" id="9805239at2"/>
<dbReference type="Pfam" id="PF00892">
    <property type="entry name" value="EamA"/>
    <property type="match status" value="2"/>
</dbReference>
<feature type="transmembrane region" description="Helical" evidence="7">
    <location>
        <begin position="247"/>
        <end position="266"/>
    </location>
</feature>
<feature type="domain" description="EamA" evidence="8">
    <location>
        <begin position="152"/>
        <end position="287"/>
    </location>
</feature>
<feature type="transmembrane region" description="Helical" evidence="7">
    <location>
        <begin position="272"/>
        <end position="288"/>
    </location>
</feature>
<organism evidence="9 10">
    <name type="scientific">Breznakia blatticola</name>
    <dbReference type="NCBI Taxonomy" id="1754012"/>
    <lineage>
        <taxon>Bacteria</taxon>
        <taxon>Bacillati</taxon>
        <taxon>Bacillota</taxon>
        <taxon>Erysipelotrichia</taxon>
        <taxon>Erysipelotrichales</taxon>
        <taxon>Erysipelotrichaceae</taxon>
        <taxon>Breznakia</taxon>
    </lineage>
</organism>
<evidence type="ECO:0000256" key="6">
    <source>
        <dbReference type="ARBA" id="ARBA00023136"/>
    </source>
</evidence>
<name>A0A4R8A5X6_9FIRM</name>
<keyword evidence="5 7" id="KW-1133">Transmembrane helix</keyword>
<dbReference type="GO" id="GO:0005886">
    <property type="term" value="C:plasma membrane"/>
    <property type="evidence" value="ECO:0007669"/>
    <property type="project" value="UniProtKB-SubCell"/>
</dbReference>
<sequence length="296" mass="32968">MKKQDQVFGHILAMITIIIWGTTYVSTKVLLAYFSPVEILFIRFVIAFILLYLMYPKPIKMEAKHQLLFVGAGISGITLYYLLENIALTMTSASNVGIIITIAPFFTSILATIFLKTEKPKIQFYIGFVAAMIGVILISLPGDQSISLNPVGDFLALLAALAWAVYSICIRKISDLGFPTIQMTRHIFMYGLLFMMPFLFFMDFHIQLEDFQSVPVIANLLFLSVGASAICFVTWNQAVRILGALKSSVYIYVVPVVTLVSSVIILDEKLTPVLLIGAGLTLLGLWLSESNRFIKK</sequence>
<feature type="transmembrane region" description="Helical" evidence="7">
    <location>
        <begin position="187"/>
        <end position="208"/>
    </location>
</feature>
<reference evidence="9 10" key="1">
    <citation type="submission" date="2019-03" db="EMBL/GenBank/DDBJ databases">
        <title>Genomic Encyclopedia of Type Strains, Phase IV (KMG-IV): sequencing the most valuable type-strain genomes for metagenomic binning, comparative biology and taxonomic classification.</title>
        <authorList>
            <person name="Goeker M."/>
        </authorList>
    </citation>
    <scope>NUCLEOTIDE SEQUENCE [LARGE SCALE GENOMIC DNA]</scope>
    <source>
        <strain evidence="9 10">DSM 28867</strain>
    </source>
</reference>
<evidence type="ECO:0000259" key="8">
    <source>
        <dbReference type="Pfam" id="PF00892"/>
    </source>
</evidence>
<dbReference type="PANTHER" id="PTHR32322">
    <property type="entry name" value="INNER MEMBRANE TRANSPORTER"/>
    <property type="match status" value="1"/>
</dbReference>
<dbReference type="AlphaFoldDB" id="A0A4R8A5X6"/>
<comment type="subcellular location">
    <subcellularLocation>
        <location evidence="1">Cell membrane</location>
        <topology evidence="1">Multi-pass membrane protein</topology>
    </subcellularLocation>
</comment>
<gene>
    <name evidence="9" type="ORF">EDD63_10298</name>
</gene>
<dbReference type="SUPFAM" id="SSF103481">
    <property type="entry name" value="Multidrug resistance efflux transporter EmrE"/>
    <property type="match status" value="2"/>
</dbReference>
<feature type="transmembrane region" description="Helical" evidence="7">
    <location>
        <begin position="7"/>
        <end position="25"/>
    </location>
</feature>
<evidence type="ECO:0000256" key="3">
    <source>
        <dbReference type="ARBA" id="ARBA00022475"/>
    </source>
</evidence>
<evidence type="ECO:0000256" key="7">
    <source>
        <dbReference type="SAM" id="Phobius"/>
    </source>
</evidence>
<feature type="domain" description="EamA" evidence="8">
    <location>
        <begin position="8"/>
        <end position="139"/>
    </location>
</feature>
<dbReference type="InterPro" id="IPR000620">
    <property type="entry name" value="EamA_dom"/>
</dbReference>
<accession>A0A4R8A5X6</accession>
<keyword evidence="6 7" id="KW-0472">Membrane</keyword>
<keyword evidence="10" id="KW-1185">Reference proteome</keyword>
<dbReference type="EMBL" id="SODD01000002">
    <property type="protein sequence ID" value="TDW26077.1"/>
    <property type="molecule type" value="Genomic_DNA"/>
</dbReference>
<comment type="similarity">
    <text evidence="2">Belongs to the EamA transporter family.</text>
</comment>